<dbReference type="PROSITE" id="PS51272">
    <property type="entry name" value="SLH"/>
    <property type="match status" value="3"/>
</dbReference>
<dbReference type="GO" id="GO:0005576">
    <property type="term" value="C:extracellular region"/>
    <property type="evidence" value="ECO:0007669"/>
    <property type="project" value="UniProtKB-SubCell"/>
</dbReference>
<keyword evidence="10" id="KW-1185">Reference proteome</keyword>
<dbReference type="PANTHER" id="PTHR38481:SF1">
    <property type="entry name" value="HYALURONATE LYASE"/>
    <property type="match status" value="1"/>
</dbReference>
<dbReference type="Gene3D" id="2.60.120.200">
    <property type="match status" value="1"/>
</dbReference>
<evidence type="ECO:0000256" key="4">
    <source>
        <dbReference type="ARBA" id="ARBA00023001"/>
    </source>
</evidence>
<dbReference type="InterPro" id="IPR013783">
    <property type="entry name" value="Ig-like_fold"/>
</dbReference>
<evidence type="ECO:0000256" key="5">
    <source>
        <dbReference type="ARBA" id="ARBA00023239"/>
    </source>
</evidence>
<gene>
    <name evidence="9" type="ORF">IDH41_00135</name>
</gene>
<dbReference type="SUPFAM" id="SSF49899">
    <property type="entry name" value="Concanavalin A-like lectins/glucanases"/>
    <property type="match status" value="1"/>
</dbReference>
<sequence>MANFESISNENLKGWYQGDGMTQLYLDPLDYLSLFWITVDPHRLPGITVDRDENRPPATAANRPYVDISKYQGDGELMENSWTGGVSLDGLYGTAGMDFKQHHYSNMDVSARKSWFMFDDEIVALGAGINSTSSRGIETIVDNRALNSQGDNALTVNGDTNQTPSGQQEQLESTEWMHLEGTGGYVFPGGADVQMLREERAGRSQDINEKFYYPGNDSFNSTIRSSFWGFTREDSSNYSFTGSKFNLTTQQGSLIGPANNTNNLLQTAAPIEDFYISTALAFDPSEQGQEAGLILRKDDDNYVYLSVGADTEGKRIFAVGEVNGVTTVADYPAPAGENVYLKIDKSGGQYDLYASADEANPGEPLHTFENPMAGEDRMNDGLKMGLFAQNGLEELAGITASFDYFRLLHTRNYMAVWFDHGVDPVDEEYEYILLPKKEREEVAGYSANPDAAVLSNTKQIQAVRESQLGITAIHFWERGAFDDVLANQPSSVMMQESGEQLKLAVSDPTQKKERIRFEIKRTGTEVLSQDPTVTVLQLSPTIRFEVDASADPGATHQVAFAFDEQAEVAEFAEPQLDSLRFDSAYLVADLGETARPELTAVLDDNSTAEDGDYSVDYSSSNEAVAIVGADGTITAISPGTATITAVATRDGITRSAALEILVASSAPSTTQVFPVMDTYIRGGIYENDTFGSDVELTVKNGGAEDYREAYFSFDLSSIVGNIESVKFYATGKIGETSGTFVDTVIRAIEGSWVSTETTYRNKPELGEVVSAPSRYTVPESKQSFDITEYVKDRLKTSSAIDLALVQDVSVGRRMFVYSMEDAARKPYLEIVAHSIDEGVIHDSSISPLETDFDKQSGGEQHRDIEVTVSLMGNELVEIRNGSEALAEGVDYTVLGSRYTLKKEYLAGVEEGTLQLTFVFSAGADRPLFIRIGDTTPPEQGGGTGSPPVVTPPVGEPYPSEDGVRIEADGAIDTVVDGIITSRFTVSGDMLRKAMELLEGRQGQTVTIEHVGDATEWITEWPASAVGSLVEEASQSVIAMNTGSAAYHLPVAAIDLEALADTLQADMDDIMLSITIREKVGAERQSIEEDSARDGIKLIGNPIAFTVTAEAGGQRHTIEDYGGVYVSRMIYLKDEVDPDKATGLLYHSEQGLSFVPTIFGVSDGTVTAELKRSGNSIYMIGESVRTFADMQRHWAKDEVETMASKLIVKGVGEGRFAPERSVTRAEFTAMLVRGLGLTVQSYDAQYSDVFARDWFAEIIGVAANAGLIQGYEYGTFGPDDTITREQMAVMLIRALSFAGGHAKLSADGAAIDVKETLASFMDATSIASWSRSAVAEAVRQDLMRGMSDARFAPESLATRAQAAVVLARLLQQLAFINS</sequence>
<reference evidence="9" key="1">
    <citation type="submission" date="2020-09" db="EMBL/GenBank/DDBJ databases">
        <title>A novel bacterium of genus Paenibacillus, isolated from South China Sea.</title>
        <authorList>
            <person name="Huang H."/>
            <person name="Mo K."/>
            <person name="Hu Y."/>
        </authorList>
    </citation>
    <scope>NUCLEOTIDE SEQUENCE</scope>
    <source>
        <strain evidence="9">IB182493</strain>
    </source>
</reference>
<comment type="caution">
    <text evidence="9">The sequence shown here is derived from an EMBL/GenBank/DDBJ whole genome shotgun (WGS) entry which is preliminary data.</text>
</comment>
<dbReference type="InterPro" id="IPR008964">
    <property type="entry name" value="Invasin/intimin_cell_adhesion"/>
</dbReference>
<dbReference type="GO" id="GO:0030245">
    <property type="term" value="P:cellulose catabolic process"/>
    <property type="evidence" value="ECO:0007669"/>
    <property type="project" value="UniProtKB-KW"/>
</dbReference>
<evidence type="ECO:0000256" key="2">
    <source>
        <dbReference type="ARBA" id="ARBA00022525"/>
    </source>
</evidence>
<dbReference type="InterPro" id="IPR005102">
    <property type="entry name" value="Carbo-bd_X2"/>
</dbReference>
<dbReference type="InterPro" id="IPR011013">
    <property type="entry name" value="Gal_mutarotase_sf_dom"/>
</dbReference>
<evidence type="ECO:0000256" key="6">
    <source>
        <dbReference type="ARBA" id="ARBA00023277"/>
    </source>
</evidence>
<accession>A0A927CJR3</accession>
<dbReference type="Pfam" id="PF17851">
    <property type="entry name" value="GH43_C2"/>
    <property type="match status" value="1"/>
</dbReference>
<dbReference type="SUPFAM" id="SSF81296">
    <property type="entry name" value="E set domains"/>
    <property type="match status" value="1"/>
</dbReference>
<dbReference type="Gene3D" id="2.60.220.10">
    <property type="entry name" value="Polysaccharide lyase family 8-like, C-terminal"/>
    <property type="match status" value="1"/>
</dbReference>
<dbReference type="GO" id="GO:0016829">
    <property type="term" value="F:lyase activity"/>
    <property type="evidence" value="ECO:0007669"/>
    <property type="project" value="UniProtKB-KW"/>
</dbReference>
<dbReference type="SMART" id="SM00635">
    <property type="entry name" value="BID_2"/>
    <property type="match status" value="1"/>
</dbReference>
<dbReference type="Pfam" id="PF24517">
    <property type="entry name" value="CBM96"/>
    <property type="match status" value="1"/>
</dbReference>
<dbReference type="Pfam" id="PF00395">
    <property type="entry name" value="SLH"/>
    <property type="match status" value="3"/>
</dbReference>
<keyword evidence="7" id="KW-0624">Polysaccharide degradation</keyword>
<dbReference type="Proteomes" id="UP000632125">
    <property type="component" value="Unassembled WGS sequence"/>
</dbReference>
<dbReference type="InterPro" id="IPR014756">
    <property type="entry name" value="Ig_E-set"/>
</dbReference>
<dbReference type="InterPro" id="IPR014718">
    <property type="entry name" value="GH-type_carb-bd"/>
</dbReference>
<keyword evidence="5" id="KW-0456">Lyase</keyword>
<dbReference type="Gene3D" id="2.60.40.1080">
    <property type="match status" value="1"/>
</dbReference>
<proteinExistence type="predicted"/>
<dbReference type="EMBL" id="JACXIY010000001">
    <property type="protein sequence ID" value="MBD2866965.1"/>
    <property type="molecule type" value="Genomic_DNA"/>
</dbReference>
<dbReference type="Gene3D" id="2.60.40.10">
    <property type="entry name" value="Immunoglobulins"/>
    <property type="match status" value="1"/>
</dbReference>
<dbReference type="NCBIfam" id="NF033679">
    <property type="entry name" value="DNRLRE_dom"/>
    <property type="match status" value="1"/>
</dbReference>
<dbReference type="SUPFAM" id="SSF49373">
    <property type="entry name" value="Invasin/intimin cell-adhesion fragments"/>
    <property type="match status" value="1"/>
</dbReference>
<dbReference type="InterPro" id="IPR004103">
    <property type="entry name" value="Lyase_8_C"/>
</dbReference>
<dbReference type="InterPro" id="IPR055372">
    <property type="entry name" value="CBM96"/>
</dbReference>
<dbReference type="InterPro" id="IPR003159">
    <property type="entry name" value="Lyase_8_central_dom"/>
</dbReference>
<keyword evidence="2" id="KW-0964">Secreted</keyword>
<organism evidence="9 10">
    <name type="scientific">Paenibacillus arenilitoris</name>
    <dbReference type="NCBI Taxonomy" id="2772299"/>
    <lineage>
        <taxon>Bacteria</taxon>
        <taxon>Bacillati</taxon>
        <taxon>Bacillota</taxon>
        <taxon>Bacilli</taxon>
        <taxon>Bacillales</taxon>
        <taxon>Paenibacillaceae</taxon>
        <taxon>Paenibacillus</taxon>
    </lineage>
</organism>
<dbReference type="Gene3D" id="2.70.98.10">
    <property type="match status" value="2"/>
</dbReference>
<evidence type="ECO:0000313" key="9">
    <source>
        <dbReference type="EMBL" id="MBD2866965.1"/>
    </source>
</evidence>
<evidence type="ECO:0000313" key="10">
    <source>
        <dbReference type="Proteomes" id="UP000632125"/>
    </source>
</evidence>
<dbReference type="Pfam" id="PF02278">
    <property type="entry name" value="Lyase_8"/>
    <property type="match status" value="1"/>
</dbReference>
<dbReference type="InterPro" id="IPR038970">
    <property type="entry name" value="Lyase_8"/>
</dbReference>
<dbReference type="RefSeq" id="WP_190857152.1">
    <property type="nucleotide sequence ID" value="NZ_JACXIY010000001.1"/>
</dbReference>
<comment type="subcellular location">
    <subcellularLocation>
        <location evidence="1">Secreted</location>
    </subcellularLocation>
</comment>
<dbReference type="GO" id="GO:0030246">
    <property type="term" value="F:carbohydrate binding"/>
    <property type="evidence" value="ECO:0007669"/>
    <property type="project" value="InterPro"/>
</dbReference>
<dbReference type="InterPro" id="IPR041542">
    <property type="entry name" value="GH43_C2"/>
</dbReference>
<dbReference type="SUPFAM" id="SSF74650">
    <property type="entry name" value="Galactose mutarotase-like"/>
    <property type="match status" value="2"/>
</dbReference>
<dbReference type="InterPro" id="IPR001119">
    <property type="entry name" value="SLH_dom"/>
</dbReference>
<evidence type="ECO:0000256" key="7">
    <source>
        <dbReference type="ARBA" id="ARBA00023326"/>
    </source>
</evidence>
<keyword evidence="6" id="KW-0119">Carbohydrate metabolism</keyword>
<feature type="domain" description="SLH" evidence="8">
    <location>
        <begin position="1316"/>
        <end position="1377"/>
    </location>
</feature>
<feature type="domain" description="SLH" evidence="8">
    <location>
        <begin position="1245"/>
        <end position="1304"/>
    </location>
</feature>
<evidence type="ECO:0000259" key="8">
    <source>
        <dbReference type="PROSITE" id="PS51272"/>
    </source>
</evidence>
<dbReference type="Pfam" id="PF02884">
    <property type="entry name" value="Lyase_8_C"/>
    <property type="match status" value="1"/>
</dbReference>
<dbReference type="SUPFAM" id="SSF49863">
    <property type="entry name" value="Hyaluronate lyase-like, C-terminal domain"/>
    <property type="match status" value="1"/>
</dbReference>
<dbReference type="PANTHER" id="PTHR38481">
    <property type="entry name" value="HYALURONATE LYASE"/>
    <property type="match status" value="1"/>
</dbReference>
<evidence type="ECO:0000256" key="1">
    <source>
        <dbReference type="ARBA" id="ARBA00004613"/>
    </source>
</evidence>
<feature type="domain" description="SLH" evidence="8">
    <location>
        <begin position="1181"/>
        <end position="1244"/>
    </location>
</feature>
<keyword evidence="3" id="KW-0732">Signal</keyword>
<evidence type="ECO:0000256" key="3">
    <source>
        <dbReference type="ARBA" id="ARBA00022729"/>
    </source>
</evidence>
<keyword evidence="4" id="KW-0136">Cellulose degradation</keyword>
<protein>
    <submittedName>
        <fullName evidence="9">S-layer homology domain-containing protein</fullName>
    </submittedName>
</protein>
<dbReference type="InterPro" id="IPR011071">
    <property type="entry name" value="Lyase_8-like_C"/>
</dbReference>
<name>A0A927CJR3_9BACL</name>
<dbReference type="Pfam" id="PF02368">
    <property type="entry name" value="Big_2"/>
    <property type="match status" value="1"/>
</dbReference>
<dbReference type="InterPro" id="IPR003343">
    <property type="entry name" value="Big_2"/>
</dbReference>
<dbReference type="Pfam" id="PF03442">
    <property type="entry name" value="CBM_X2"/>
    <property type="match status" value="1"/>
</dbReference>
<dbReference type="InterPro" id="IPR013320">
    <property type="entry name" value="ConA-like_dom_sf"/>
</dbReference>